<dbReference type="PANTHER" id="PTHR43857:SF1">
    <property type="entry name" value="YJGH FAMILY PROTEIN"/>
    <property type="match status" value="1"/>
</dbReference>
<keyword evidence="2" id="KW-1185">Reference proteome</keyword>
<dbReference type="PANTHER" id="PTHR43857">
    <property type="entry name" value="BLR7761 PROTEIN"/>
    <property type="match status" value="1"/>
</dbReference>
<dbReference type="Proteomes" id="UP000325797">
    <property type="component" value="Chromosome"/>
</dbReference>
<evidence type="ECO:0000313" key="1">
    <source>
        <dbReference type="EMBL" id="QEX21438.1"/>
    </source>
</evidence>
<dbReference type="KEGG" id="hadh:FRZ61_13630"/>
<dbReference type="AlphaFoldDB" id="A0A5J6MUU8"/>
<organism evidence="1 2">
    <name type="scientific">Hypericibacter adhaerens</name>
    <dbReference type="NCBI Taxonomy" id="2602016"/>
    <lineage>
        <taxon>Bacteria</taxon>
        <taxon>Pseudomonadati</taxon>
        <taxon>Pseudomonadota</taxon>
        <taxon>Alphaproteobacteria</taxon>
        <taxon>Rhodospirillales</taxon>
        <taxon>Dongiaceae</taxon>
        <taxon>Hypericibacter</taxon>
    </lineage>
</organism>
<protein>
    <submittedName>
        <fullName evidence="1">Enamine deaminase RidA</fullName>
    </submittedName>
</protein>
<accession>A0A5J6MUU8</accession>
<dbReference type="SUPFAM" id="SSF55298">
    <property type="entry name" value="YjgF-like"/>
    <property type="match status" value="1"/>
</dbReference>
<dbReference type="EMBL" id="CP042582">
    <property type="protein sequence ID" value="QEX21438.1"/>
    <property type="molecule type" value="Genomic_DNA"/>
</dbReference>
<dbReference type="RefSeq" id="WP_225309152.1">
    <property type="nucleotide sequence ID" value="NZ_CP042582.1"/>
</dbReference>
<gene>
    <name evidence="1" type="ORF">FRZ61_13630</name>
</gene>
<dbReference type="InterPro" id="IPR006175">
    <property type="entry name" value="YjgF/YER057c/UK114"/>
</dbReference>
<name>A0A5J6MUU8_9PROT</name>
<dbReference type="Pfam" id="PF01042">
    <property type="entry name" value="Ribonuc_L-PSP"/>
    <property type="match status" value="1"/>
</dbReference>
<reference evidence="1 2" key="1">
    <citation type="submission" date="2019-08" db="EMBL/GenBank/DDBJ databases">
        <title>Hyperibacter terrae gen. nov., sp. nov. and Hyperibacter viscosus sp. nov., two new members in the family Rhodospirillaceae isolated from the rhizosphere of Hypericum perforatum.</title>
        <authorList>
            <person name="Noviana Z."/>
        </authorList>
    </citation>
    <scope>NUCLEOTIDE SEQUENCE [LARGE SCALE GENOMIC DNA]</scope>
    <source>
        <strain evidence="1 2">R5959</strain>
    </source>
</reference>
<dbReference type="InterPro" id="IPR035959">
    <property type="entry name" value="RutC-like_sf"/>
</dbReference>
<dbReference type="Gene3D" id="3.30.1330.40">
    <property type="entry name" value="RutC-like"/>
    <property type="match status" value="1"/>
</dbReference>
<proteinExistence type="predicted"/>
<evidence type="ECO:0000313" key="2">
    <source>
        <dbReference type="Proteomes" id="UP000325797"/>
    </source>
</evidence>
<sequence length="176" mass="19795">MVGRFRPAFVTIDPFQGTGMSHIRKRKFNTRDTYPEQKLDNDLCMSVRAGNHIFLRGQVGQDLKGRMVGVGDPAAQAEQAMKNVKVLLEEQGARMEDICKVTIYITDRAYREPVYRTIGKWLKGIYPCSTGLIVQGLARPEWVMEIDVEAVIPEERAAREEKAAKGGRAKKKAKGK</sequence>